<sequence length="862" mass="95306">MSAPPQASGATGLGQRARRPLGRWWRRQSPARQDRLATLAPLASVLLFLAAIISAFWYLRNEEIEREAEAVKRDAEIAQQQIRLRLIEDQEQLVRLAREFATRELDPAEFSQQAGGLASDRPEIARLVWLGTDQRPRARFEPAGERDDGAPRAGATPPGTERSPDLRTEAEWAFIAARDLRQPMYSRPFKDRHGTLVFQVHVPMLARGHFVGALVADYGIDVLMRHFVPSEVTRRHAVAVLDEHQAVLASTVTPMPGKAQQRASIVHEVPLAPASNGLLLRATGYRTSVGLIGNALFWLVVALSVLTVWMLLGTWRHMRRRGQIQDALVQETNFRRAMENSMLTGMRAIDREGRVTYVNPAFCAMTGFTEAELIGRLPPYPYWPHDRVDENHRLLQQQLQGRSPAGGIEVKVARRNGSLFDARMYVSPLVDARGHQTGWMTSMTNITEAKRIRDQLSASHERFTTVLEGLEAAVSVLSVQQGELLFANRSYRLWFGADARGHGLLASGSAQGQAAPEPEDVDGFGGLPAQELAGLGTDPREVYAPALDKWFDVRSRYLQWTDGRLAQMLIATDVTARRRAEEQAALQAEKAQVSSRLITMGEMASSVAHELNQPLTAINNYCNGMVSRVKAGSIDNDGLIAALQKTAKQAERAGQIIHRIRAFVKKSEPQRVPAHAKDIVEDAVELASIEMRRRNVQIHHYVAQRLPVLKCDPILVEQVLLNLLKNAAEAIDNAKMPAARRHIELRVVPRHTPEEGGVIEFSVTDMGPGLPEEVIGRLYEAFFSTKAEGLGIGLSLCRSIIESHRGRIKAQNLYNGPNVSGCRFAFTLPVETTARLEETPLAPSPDGTAPDAGSSSAEKTSP</sequence>
<dbReference type="SMART" id="SM00387">
    <property type="entry name" value="HATPase_c"/>
    <property type="match status" value="1"/>
</dbReference>
<dbReference type="Gene3D" id="3.30.565.10">
    <property type="entry name" value="Histidine kinase-like ATPase, C-terminal domain"/>
    <property type="match status" value="1"/>
</dbReference>
<evidence type="ECO:0000256" key="8">
    <source>
        <dbReference type="ARBA" id="ARBA00023012"/>
    </source>
</evidence>
<evidence type="ECO:0000256" key="4">
    <source>
        <dbReference type="ARBA" id="ARBA00022679"/>
    </source>
</evidence>
<dbReference type="SMART" id="SM00388">
    <property type="entry name" value="HisKA"/>
    <property type="match status" value="1"/>
</dbReference>
<dbReference type="SUPFAM" id="SSF55874">
    <property type="entry name" value="ATPase domain of HSP90 chaperone/DNA topoisomerase II/histidine kinase"/>
    <property type="match status" value="1"/>
</dbReference>
<dbReference type="Pfam" id="PF00989">
    <property type="entry name" value="PAS"/>
    <property type="match status" value="1"/>
</dbReference>
<feature type="region of interest" description="Disordered" evidence="9">
    <location>
        <begin position="508"/>
        <end position="530"/>
    </location>
</feature>
<comment type="catalytic activity">
    <reaction evidence="1">
        <text>ATP + protein L-histidine = ADP + protein N-phospho-L-histidine.</text>
        <dbReference type="EC" id="2.7.13.3"/>
    </reaction>
</comment>
<accession>A0ABU9CPK1</accession>
<dbReference type="InterPro" id="IPR035965">
    <property type="entry name" value="PAS-like_dom_sf"/>
</dbReference>
<evidence type="ECO:0000256" key="6">
    <source>
        <dbReference type="ARBA" id="ARBA00022777"/>
    </source>
</evidence>
<evidence type="ECO:0000256" key="7">
    <source>
        <dbReference type="ARBA" id="ARBA00022840"/>
    </source>
</evidence>
<keyword evidence="8" id="KW-0902">Two-component regulatory system</keyword>
<dbReference type="InterPro" id="IPR000014">
    <property type="entry name" value="PAS"/>
</dbReference>
<dbReference type="Proteomes" id="UP001365405">
    <property type="component" value="Unassembled WGS sequence"/>
</dbReference>
<keyword evidence="5" id="KW-0547">Nucleotide-binding</keyword>
<dbReference type="Gene3D" id="3.30.450.20">
    <property type="entry name" value="PAS domain"/>
    <property type="match status" value="2"/>
</dbReference>
<dbReference type="InterPro" id="IPR003661">
    <property type="entry name" value="HisK_dim/P_dom"/>
</dbReference>
<dbReference type="RefSeq" id="WP_341412178.1">
    <property type="nucleotide sequence ID" value="NZ_JBBUTH010000009.1"/>
</dbReference>
<dbReference type="NCBIfam" id="TIGR00229">
    <property type="entry name" value="sensory_box"/>
    <property type="match status" value="1"/>
</dbReference>
<keyword evidence="10" id="KW-0812">Transmembrane</keyword>
<feature type="compositionally biased region" description="Basic and acidic residues" evidence="9">
    <location>
        <begin position="139"/>
        <end position="150"/>
    </location>
</feature>
<proteinExistence type="predicted"/>
<dbReference type="PRINTS" id="PR00344">
    <property type="entry name" value="BCTRLSENSOR"/>
</dbReference>
<evidence type="ECO:0000313" key="14">
    <source>
        <dbReference type="EMBL" id="MEK8052472.1"/>
    </source>
</evidence>
<keyword evidence="6" id="KW-0418">Kinase</keyword>
<keyword evidence="15" id="KW-1185">Reference proteome</keyword>
<dbReference type="InterPro" id="IPR013767">
    <property type="entry name" value="PAS_fold"/>
</dbReference>
<dbReference type="PANTHER" id="PTHR43065">
    <property type="entry name" value="SENSOR HISTIDINE KINASE"/>
    <property type="match status" value="1"/>
</dbReference>
<dbReference type="InterPro" id="IPR003594">
    <property type="entry name" value="HATPase_dom"/>
</dbReference>
<dbReference type="CDD" id="cd00082">
    <property type="entry name" value="HisKA"/>
    <property type="match status" value="1"/>
</dbReference>
<dbReference type="InterPro" id="IPR000700">
    <property type="entry name" value="PAS-assoc_C"/>
</dbReference>
<keyword evidence="10" id="KW-0472">Membrane</keyword>
<feature type="region of interest" description="Disordered" evidence="9">
    <location>
        <begin position="139"/>
        <end position="164"/>
    </location>
</feature>
<dbReference type="SUPFAM" id="SSF55785">
    <property type="entry name" value="PYP-like sensor domain (PAS domain)"/>
    <property type="match status" value="2"/>
</dbReference>
<name>A0ABU9CPK1_9BURK</name>
<evidence type="ECO:0000259" key="12">
    <source>
        <dbReference type="PROSITE" id="PS50112"/>
    </source>
</evidence>
<dbReference type="Pfam" id="PF00512">
    <property type="entry name" value="HisKA"/>
    <property type="match status" value="1"/>
</dbReference>
<feature type="domain" description="PAS" evidence="12">
    <location>
        <begin position="330"/>
        <end position="402"/>
    </location>
</feature>
<dbReference type="InterPro" id="IPR004358">
    <property type="entry name" value="Sig_transdc_His_kin-like_C"/>
</dbReference>
<dbReference type="PROSITE" id="PS50113">
    <property type="entry name" value="PAC"/>
    <property type="match status" value="1"/>
</dbReference>
<feature type="domain" description="Histidine kinase" evidence="11">
    <location>
        <begin position="606"/>
        <end position="832"/>
    </location>
</feature>
<dbReference type="InterPro" id="IPR005467">
    <property type="entry name" value="His_kinase_dom"/>
</dbReference>
<gene>
    <name evidence="14" type="ORF">AACH10_19625</name>
</gene>
<comment type="caution">
    <text evidence="14">The sequence shown here is derived from an EMBL/GenBank/DDBJ whole genome shotgun (WGS) entry which is preliminary data.</text>
</comment>
<dbReference type="InterPro" id="IPR036097">
    <property type="entry name" value="HisK_dim/P_sf"/>
</dbReference>
<evidence type="ECO:0000259" key="13">
    <source>
        <dbReference type="PROSITE" id="PS50113"/>
    </source>
</evidence>
<keyword evidence="3" id="KW-0597">Phosphoprotein</keyword>
<evidence type="ECO:0000256" key="10">
    <source>
        <dbReference type="SAM" id="Phobius"/>
    </source>
</evidence>
<evidence type="ECO:0000256" key="9">
    <source>
        <dbReference type="SAM" id="MobiDB-lite"/>
    </source>
</evidence>
<evidence type="ECO:0000259" key="11">
    <source>
        <dbReference type="PROSITE" id="PS50109"/>
    </source>
</evidence>
<evidence type="ECO:0000256" key="5">
    <source>
        <dbReference type="ARBA" id="ARBA00022741"/>
    </source>
</evidence>
<dbReference type="EC" id="2.7.13.3" evidence="2"/>
<feature type="domain" description="PAC" evidence="13">
    <location>
        <begin position="406"/>
        <end position="458"/>
    </location>
</feature>
<dbReference type="CDD" id="cd18773">
    <property type="entry name" value="PDC1_HK_sensor"/>
    <property type="match status" value="1"/>
</dbReference>
<feature type="transmembrane region" description="Helical" evidence="10">
    <location>
        <begin position="36"/>
        <end position="59"/>
    </location>
</feature>
<evidence type="ECO:0000256" key="1">
    <source>
        <dbReference type="ARBA" id="ARBA00000085"/>
    </source>
</evidence>
<dbReference type="PROSITE" id="PS50109">
    <property type="entry name" value="HIS_KIN"/>
    <property type="match status" value="1"/>
</dbReference>
<feature type="compositionally biased region" description="Polar residues" evidence="9">
    <location>
        <begin position="853"/>
        <end position="862"/>
    </location>
</feature>
<dbReference type="SMART" id="SM00091">
    <property type="entry name" value="PAS"/>
    <property type="match status" value="2"/>
</dbReference>
<dbReference type="PANTHER" id="PTHR43065:SF42">
    <property type="entry name" value="TWO-COMPONENT SENSOR PPRA"/>
    <property type="match status" value="1"/>
</dbReference>
<organism evidence="14 15">
    <name type="scientific">Pseudaquabacterium inlustre</name>
    <dbReference type="NCBI Taxonomy" id="2984192"/>
    <lineage>
        <taxon>Bacteria</taxon>
        <taxon>Pseudomonadati</taxon>
        <taxon>Pseudomonadota</taxon>
        <taxon>Betaproteobacteria</taxon>
        <taxon>Burkholderiales</taxon>
        <taxon>Sphaerotilaceae</taxon>
        <taxon>Pseudaquabacterium</taxon>
    </lineage>
</organism>
<protein>
    <recommendedName>
        <fullName evidence="2">histidine kinase</fullName>
        <ecNumber evidence="2">2.7.13.3</ecNumber>
    </recommendedName>
</protein>
<keyword evidence="10" id="KW-1133">Transmembrane helix</keyword>
<dbReference type="InterPro" id="IPR036890">
    <property type="entry name" value="HATPase_C_sf"/>
</dbReference>
<feature type="region of interest" description="Disordered" evidence="9">
    <location>
        <begin position="837"/>
        <end position="862"/>
    </location>
</feature>
<evidence type="ECO:0000256" key="2">
    <source>
        <dbReference type="ARBA" id="ARBA00012438"/>
    </source>
</evidence>
<keyword evidence="4" id="KW-0808">Transferase</keyword>
<feature type="transmembrane region" description="Helical" evidence="10">
    <location>
        <begin position="295"/>
        <end position="315"/>
    </location>
</feature>
<evidence type="ECO:0000313" key="15">
    <source>
        <dbReference type="Proteomes" id="UP001365405"/>
    </source>
</evidence>
<dbReference type="PROSITE" id="PS50112">
    <property type="entry name" value="PAS"/>
    <property type="match status" value="1"/>
</dbReference>
<dbReference type="CDD" id="cd00130">
    <property type="entry name" value="PAS"/>
    <property type="match status" value="1"/>
</dbReference>
<keyword evidence="7" id="KW-0067">ATP-binding</keyword>
<reference evidence="14 15" key="1">
    <citation type="submission" date="2024-04" db="EMBL/GenBank/DDBJ databases">
        <title>Novel species of the genus Ideonella isolated from streams.</title>
        <authorList>
            <person name="Lu H."/>
        </authorList>
    </citation>
    <scope>NUCLEOTIDE SEQUENCE [LARGE SCALE GENOMIC DNA]</scope>
    <source>
        <strain evidence="14 15">DXS22W</strain>
    </source>
</reference>
<dbReference type="Gene3D" id="1.10.287.130">
    <property type="match status" value="1"/>
</dbReference>
<evidence type="ECO:0000256" key="3">
    <source>
        <dbReference type="ARBA" id="ARBA00022553"/>
    </source>
</evidence>
<dbReference type="EMBL" id="JBBUTH010000009">
    <property type="protein sequence ID" value="MEK8052472.1"/>
    <property type="molecule type" value="Genomic_DNA"/>
</dbReference>
<dbReference type="SUPFAM" id="SSF47384">
    <property type="entry name" value="Homodimeric domain of signal transducing histidine kinase"/>
    <property type="match status" value="1"/>
</dbReference>
<dbReference type="Pfam" id="PF02518">
    <property type="entry name" value="HATPase_c"/>
    <property type="match status" value="1"/>
</dbReference>